<feature type="binding site" evidence="6">
    <location>
        <position position="170"/>
    </location>
    <ligand>
        <name>substrate</name>
    </ligand>
</feature>
<name>A0A511N495_DEIC1</name>
<evidence type="ECO:0000256" key="4">
    <source>
        <dbReference type="ARBA" id="ARBA00022801"/>
    </source>
</evidence>
<feature type="binding site" evidence="6">
    <location>
        <position position="264"/>
    </location>
    <ligand>
        <name>substrate</name>
    </ligand>
</feature>
<dbReference type="GO" id="GO:0006537">
    <property type="term" value="P:glutamate biosynthetic process"/>
    <property type="evidence" value="ECO:0007669"/>
    <property type="project" value="TreeGrafter"/>
</dbReference>
<dbReference type="Pfam" id="PF04960">
    <property type="entry name" value="Glutaminase"/>
    <property type="match status" value="1"/>
</dbReference>
<dbReference type="GO" id="GO:0004359">
    <property type="term" value="F:glutaminase activity"/>
    <property type="evidence" value="ECO:0007669"/>
    <property type="project" value="UniProtKB-UniRule"/>
</dbReference>
<feature type="binding site" evidence="6">
    <location>
        <position position="119"/>
    </location>
    <ligand>
        <name>substrate</name>
    </ligand>
</feature>
<dbReference type="InterPro" id="IPR012338">
    <property type="entry name" value="Beta-lactam/transpept-like"/>
</dbReference>
<dbReference type="PANTHER" id="PTHR12544:SF29">
    <property type="entry name" value="GLUTAMINASE"/>
    <property type="match status" value="1"/>
</dbReference>
<dbReference type="RefSeq" id="WP_222594770.1">
    <property type="nucleotide sequence ID" value="NZ_BJXB01000012.1"/>
</dbReference>
<dbReference type="SUPFAM" id="SSF56601">
    <property type="entry name" value="beta-lactamase/transpeptidase-like"/>
    <property type="match status" value="1"/>
</dbReference>
<reference evidence="7 8" key="1">
    <citation type="submission" date="2019-07" db="EMBL/GenBank/DDBJ databases">
        <title>Whole genome shotgun sequence of Deinococcus cellulosilyticus NBRC 106333.</title>
        <authorList>
            <person name="Hosoyama A."/>
            <person name="Uohara A."/>
            <person name="Ohji S."/>
            <person name="Ichikawa N."/>
        </authorList>
    </citation>
    <scope>NUCLEOTIDE SEQUENCE [LARGE SCALE GENOMIC DNA]</scope>
    <source>
        <strain evidence="7 8">NBRC 106333</strain>
    </source>
</reference>
<dbReference type="GO" id="GO:0006543">
    <property type="term" value="P:L-glutamine catabolic process"/>
    <property type="evidence" value="ECO:0007669"/>
    <property type="project" value="TreeGrafter"/>
</dbReference>
<keyword evidence="4 6" id="KW-0378">Hydrolase</keyword>
<gene>
    <name evidence="6" type="primary">glsA</name>
    <name evidence="7" type="ORF">DC3_29230</name>
</gene>
<keyword evidence="8" id="KW-1185">Reference proteome</keyword>
<feature type="binding site" evidence="6">
    <location>
        <position position="246"/>
    </location>
    <ligand>
        <name>substrate</name>
    </ligand>
</feature>
<evidence type="ECO:0000256" key="2">
    <source>
        <dbReference type="ARBA" id="ARBA00011881"/>
    </source>
</evidence>
<dbReference type="HAMAP" id="MF_00313">
    <property type="entry name" value="Glutaminase"/>
    <property type="match status" value="1"/>
</dbReference>
<evidence type="ECO:0000313" key="8">
    <source>
        <dbReference type="Proteomes" id="UP000321306"/>
    </source>
</evidence>
<dbReference type="EC" id="3.5.1.2" evidence="3 6"/>
<proteinExistence type="inferred from homology"/>
<dbReference type="Proteomes" id="UP000321306">
    <property type="component" value="Unassembled WGS sequence"/>
</dbReference>
<evidence type="ECO:0000313" key="7">
    <source>
        <dbReference type="EMBL" id="GEM47288.1"/>
    </source>
</evidence>
<dbReference type="NCBIfam" id="TIGR03814">
    <property type="entry name" value="Gln_ase"/>
    <property type="match status" value="1"/>
</dbReference>
<comment type="catalytic activity">
    <reaction evidence="5 6">
        <text>L-glutamine + H2O = L-glutamate + NH4(+)</text>
        <dbReference type="Rhea" id="RHEA:15889"/>
        <dbReference type="ChEBI" id="CHEBI:15377"/>
        <dbReference type="ChEBI" id="CHEBI:28938"/>
        <dbReference type="ChEBI" id="CHEBI:29985"/>
        <dbReference type="ChEBI" id="CHEBI:58359"/>
        <dbReference type="EC" id="3.5.1.2"/>
    </reaction>
</comment>
<comment type="subunit">
    <text evidence="2 6">Homotetramer.</text>
</comment>
<keyword evidence="6" id="KW-0007">Acetylation</keyword>
<organism evidence="7 8">
    <name type="scientific">Deinococcus cellulosilyticus (strain DSM 18568 / NBRC 106333 / KACC 11606 / 5516J-15)</name>
    <dbReference type="NCBI Taxonomy" id="1223518"/>
    <lineage>
        <taxon>Bacteria</taxon>
        <taxon>Thermotogati</taxon>
        <taxon>Deinococcota</taxon>
        <taxon>Deinococci</taxon>
        <taxon>Deinococcales</taxon>
        <taxon>Deinococcaceae</taxon>
        <taxon>Deinococcus</taxon>
    </lineage>
</organism>
<dbReference type="EMBL" id="BJXB01000012">
    <property type="protein sequence ID" value="GEM47288.1"/>
    <property type="molecule type" value="Genomic_DNA"/>
</dbReference>
<evidence type="ECO:0000256" key="6">
    <source>
        <dbReference type="HAMAP-Rule" id="MF_00313"/>
    </source>
</evidence>
<dbReference type="InterPro" id="IPR015868">
    <property type="entry name" value="Glutaminase"/>
</dbReference>
<accession>A0A511N495</accession>
<sequence>MTEPDPLPELQAFLDELHQTLASDLTGDVAHYIPELATSDPHTFAISITTKNGRTFQAGDVDVPFTLQSVSKPFSYALALQDIGCAEVLQHVNVEPSGNPFNSIRLDEGRSVPDNPMINAGALVVSSLLLGKHQEKAFERLLDLLQDLTGKPPRINLNVLQSENSTAHRNRAIVYLMRNLNMLDQDPEKTLQLYLQQCALEVTCADLSMMAATLASGGVHPLSGQRIFDPAVVRAVLSVMYSCGMYNSAGDWGFRVGLPAKSGVSGGLMAVAPGQMGIAIYSAKLDAHGHSHRGVLACQRIAERLGLHLFSASGVLR</sequence>
<comment type="caution">
    <text evidence="7">The sequence shown here is derived from an EMBL/GenBank/DDBJ whole genome shotgun (WGS) entry which is preliminary data.</text>
</comment>
<protein>
    <recommendedName>
        <fullName evidence="3 6">Glutaminase</fullName>
        <ecNumber evidence="3 6">3.5.1.2</ecNumber>
    </recommendedName>
</protein>
<evidence type="ECO:0000256" key="5">
    <source>
        <dbReference type="ARBA" id="ARBA00049534"/>
    </source>
</evidence>
<comment type="similarity">
    <text evidence="1 6">Belongs to the glutaminase family.</text>
</comment>
<dbReference type="Gene3D" id="3.40.710.10">
    <property type="entry name" value="DD-peptidase/beta-lactamase superfamily"/>
    <property type="match status" value="1"/>
</dbReference>
<feature type="binding site" evidence="6">
    <location>
        <position position="69"/>
    </location>
    <ligand>
        <name>substrate</name>
    </ligand>
</feature>
<dbReference type="FunFam" id="3.40.710.10:FF:000005">
    <property type="entry name" value="Glutaminase"/>
    <property type="match status" value="1"/>
</dbReference>
<feature type="binding site" evidence="6">
    <location>
        <position position="194"/>
    </location>
    <ligand>
        <name>substrate</name>
    </ligand>
</feature>
<evidence type="ECO:0000256" key="3">
    <source>
        <dbReference type="ARBA" id="ARBA00012918"/>
    </source>
</evidence>
<evidence type="ECO:0000256" key="1">
    <source>
        <dbReference type="ARBA" id="ARBA00011076"/>
    </source>
</evidence>
<dbReference type="PANTHER" id="PTHR12544">
    <property type="entry name" value="GLUTAMINASE"/>
    <property type="match status" value="1"/>
</dbReference>
<feature type="binding site" evidence="6">
    <location>
        <position position="163"/>
    </location>
    <ligand>
        <name>substrate</name>
    </ligand>
</feature>
<dbReference type="AlphaFoldDB" id="A0A511N495"/>